<dbReference type="InterPro" id="IPR013762">
    <property type="entry name" value="Integrase-like_cat_sf"/>
</dbReference>
<evidence type="ECO:0000313" key="3">
    <source>
        <dbReference type="EMBL" id="TGC10641.1"/>
    </source>
</evidence>
<evidence type="ECO:0000313" key="4">
    <source>
        <dbReference type="Proteomes" id="UP000297295"/>
    </source>
</evidence>
<dbReference type="GO" id="GO:0015074">
    <property type="term" value="P:DNA integration"/>
    <property type="evidence" value="ECO:0007669"/>
    <property type="project" value="InterPro"/>
</dbReference>
<organism evidence="3 4">
    <name type="scientific">Methanolobus halotolerans</name>
    <dbReference type="NCBI Taxonomy" id="2052935"/>
    <lineage>
        <taxon>Archaea</taxon>
        <taxon>Methanobacteriati</taxon>
        <taxon>Methanobacteriota</taxon>
        <taxon>Stenosarchaea group</taxon>
        <taxon>Methanomicrobia</taxon>
        <taxon>Methanosarcinales</taxon>
        <taxon>Methanosarcinaceae</taxon>
        <taxon>Methanolobus</taxon>
    </lineage>
</organism>
<evidence type="ECO:0000259" key="2">
    <source>
        <dbReference type="PROSITE" id="PS51898"/>
    </source>
</evidence>
<proteinExistence type="predicted"/>
<dbReference type="OrthoDB" id="144892at2157"/>
<dbReference type="GO" id="GO:0003677">
    <property type="term" value="F:DNA binding"/>
    <property type="evidence" value="ECO:0007669"/>
    <property type="project" value="InterPro"/>
</dbReference>
<gene>
    <name evidence="3" type="ORF">CUN85_03895</name>
</gene>
<name>A0A4E0PX77_9EURY</name>
<dbReference type="InterPro" id="IPR011010">
    <property type="entry name" value="DNA_brk_join_enz"/>
</dbReference>
<keyword evidence="4" id="KW-1185">Reference proteome</keyword>
<dbReference type="EMBL" id="PGGK01000003">
    <property type="protein sequence ID" value="TGC10641.1"/>
    <property type="molecule type" value="Genomic_DNA"/>
</dbReference>
<keyword evidence="1" id="KW-0233">DNA recombination</keyword>
<dbReference type="InterPro" id="IPR002104">
    <property type="entry name" value="Integrase_catalytic"/>
</dbReference>
<sequence length="133" mass="15564">MLARWMDVDFEDATKDDIYALIGEIEKRDFSDYTKYDYKVCIKKFYRWIYDTNEDPEFTKWIKPSVNKKNFKLPEELLTEADIKEMILAADHPRDKAIVALFYDTGARSSEIGNLKIKNVVFDQYGAVVTVDG</sequence>
<reference evidence="3 4" key="1">
    <citation type="submission" date="2017-11" db="EMBL/GenBank/DDBJ databases">
        <title>Isolation and Characterization of Methanogenic Archaea from Saline Meromictic Lake at Siberia.</title>
        <authorList>
            <person name="Shen Y."/>
            <person name="Huang H.-H."/>
            <person name="Lai M.-C."/>
            <person name="Chen S.-C."/>
        </authorList>
    </citation>
    <scope>NUCLEOTIDE SEQUENCE [LARGE SCALE GENOMIC DNA]</scope>
    <source>
        <strain evidence="3 4">SY-01</strain>
    </source>
</reference>
<dbReference type="PROSITE" id="PS51898">
    <property type="entry name" value="TYR_RECOMBINASE"/>
    <property type="match status" value="1"/>
</dbReference>
<feature type="domain" description="Tyr recombinase" evidence="2">
    <location>
        <begin position="72"/>
        <end position="133"/>
    </location>
</feature>
<accession>A0A4E0PX77</accession>
<comment type="caution">
    <text evidence="3">The sequence shown here is derived from an EMBL/GenBank/DDBJ whole genome shotgun (WGS) entry which is preliminary data.</text>
</comment>
<dbReference type="GO" id="GO:0006310">
    <property type="term" value="P:DNA recombination"/>
    <property type="evidence" value="ECO:0007669"/>
    <property type="project" value="UniProtKB-KW"/>
</dbReference>
<dbReference type="Proteomes" id="UP000297295">
    <property type="component" value="Unassembled WGS sequence"/>
</dbReference>
<dbReference type="Gene3D" id="1.10.443.10">
    <property type="entry name" value="Intergrase catalytic core"/>
    <property type="match status" value="1"/>
</dbReference>
<dbReference type="AlphaFoldDB" id="A0A4E0PX77"/>
<evidence type="ECO:0000256" key="1">
    <source>
        <dbReference type="ARBA" id="ARBA00023172"/>
    </source>
</evidence>
<dbReference type="RefSeq" id="WP_135389020.1">
    <property type="nucleotide sequence ID" value="NZ_PGGK01000003.1"/>
</dbReference>
<dbReference type="SUPFAM" id="SSF56349">
    <property type="entry name" value="DNA breaking-rejoining enzymes"/>
    <property type="match status" value="1"/>
</dbReference>
<protein>
    <recommendedName>
        <fullName evidence="2">Tyr recombinase domain-containing protein</fullName>
    </recommendedName>
</protein>